<dbReference type="HOGENOM" id="CLU_3143572_0_0_1"/>
<sequence>MPRCQPWKVLKRDNARVNRISIGQEVIKCPFFRVSATLMVVLIRYRLRA</sequence>
<evidence type="ECO:0000313" key="1">
    <source>
        <dbReference type="EMBL" id="KGO68564.1"/>
    </source>
</evidence>
<dbReference type="EMBL" id="JQGA01001198">
    <property type="protein sequence ID" value="KGO68564.1"/>
    <property type="molecule type" value="Genomic_DNA"/>
</dbReference>
<organism evidence="1 2">
    <name type="scientific">Penicillium italicum</name>
    <name type="common">Blue mold</name>
    <dbReference type="NCBI Taxonomy" id="40296"/>
    <lineage>
        <taxon>Eukaryota</taxon>
        <taxon>Fungi</taxon>
        <taxon>Dikarya</taxon>
        <taxon>Ascomycota</taxon>
        <taxon>Pezizomycotina</taxon>
        <taxon>Eurotiomycetes</taxon>
        <taxon>Eurotiomycetidae</taxon>
        <taxon>Eurotiales</taxon>
        <taxon>Aspergillaceae</taxon>
        <taxon>Penicillium</taxon>
    </lineage>
</organism>
<dbReference type="AlphaFoldDB" id="A0A0A2KL91"/>
<accession>A0A0A2KL91</accession>
<gene>
    <name evidence="1" type="ORF">PITC_069600</name>
</gene>
<dbReference type="OrthoDB" id="10604261at2759"/>
<protein>
    <submittedName>
        <fullName evidence="1">Uncharacterized protein</fullName>
    </submittedName>
</protein>
<comment type="caution">
    <text evidence="1">The sequence shown here is derived from an EMBL/GenBank/DDBJ whole genome shotgun (WGS) entry which is preliminary data.</text>
</comment>
<name>A0A0A2KL91_PENIT</name>
<dbReference type="Proteomes" id="UP000030104">
    <property type="component" value="Unassembled WGS sequence"/>
</dbReference>
<evidence type="ECO:0000313" key="2">
    <source>
        <dbReference type="Proteomes" id="UP000030104"/>
    </source>
</evidence>
<proteinExistence type="predicted"/>
<reference evidence="1 2" key="1">
    <citation type="journal article" date="2015" name="Mol. Plant Microbe Interact.">
        <title>Genome, transcriptome, and functional analyses of Penicillium expansum provide new insights into secondary metabolism and pathogenicity.</title>
        <authorList>
            <person name="Ballester A.R."/>
            <person name="Marcet-Houben M."/>
            <person name="Levin E."/>
            <person name="Sela N."/>
            <person name="Selma-Lazaro C."/>
            <person name="Carmona L."/>
            <person name="Wisniewski M."/>
            <person name="Droby S."/>
            <person name="Gonzalez-Candelas L."/>
            <person name="Gabaldon T."/>
        </authorList>
    </citation>
    <scope>NUCLEOTIDE SEQUENCE [LARGE SCALE GENOMIC DNA]</scope>
    <source>
        <strain evidence="1 2">PHI-1</strain>
    </source>
</reference>
<keyword evidence="2" id="KW-1185">Reference proteome</keyword>